<dbReference type="AlphaFoldDB" id="T0QA21"/>
<name>T0QA21_SAPDV</name>
<dbReference type="RefSeq" id="XP_008615312.1">
    <property type="nucleotide sequence ID" value="XM_008617090.1"/>
</dbReference>
<evidence type="ECO:0000313" key="3">
    <source>
        <dbReference type="Proteomes" id="UP000030762"/>
    </source>
</evidence>
<dbReference type="GeneID" id="19951795"/>
<feature type="chain" id="PRO_5004583157" evidence="1">
    <location>
        <begin position="17"/>
        <end position="101"/>
    </location>
</feature>
<protein>
    <submittedName>
        <fullName evidence="2">Uncharacterized protein</fullName>
    </submittedName>
</protein>
<dbReference type="InParanoid" id="T0QA21"/>
<accession>T0QA21</accession>
<evidence type="ECO:0000256" key="1">
    <source>
        <dbReference type="SAM" id="SignalP"/>
    </source>
</evidence>
<keyword evidence="3" id="KW-1185">Reference proteome</keyword>
<gene>
    <name evidence="2" type="ORF">SDRG_11068</name>
</gene>
<keyword evidence="1" id="KW-0732">Signal</keyword>
<dbReference type="Proteomes" id="UP000030762">
    <property type="component" value="Unassembled WGS sequence"/>
</dbReference>
<feature type="signal peptide" evidence="1">
    <location>
        <begin position="1"/>
        <end position="16"/>
    </location>
</feature>
<organism evidence="2 3">
    <name type="scientific">Saprolegnia diclina (strain VS20)</name>
    <dbReference type="NCBI Taxonomy" id="1156394"/>
    <lineage>
        <taxon>Eukaryota</taxon>
        <taxon>Sar</taxon>
        <taxon>Stramenopiles</taxon>
        <taxon>Oomycota</taxon>
        <taxon>Saprolegniomycetes</taxon>
        <taxon>Saprolegniales</taxon>
        <taxon>Saprolegniaceae</taxon>
        <taxon>Saprolegnia</taxon>
    </lineage>
</organism>
<reference evidence="2 3" key="1">
    <citation type="submission" date="2012-04" db="EMBL/GenBank/DDBJ databases">
        <title>The Genome Sequence of Saprolegnia declina VS20.</title>
        <authorList>
            <consortium name="The Broad Institute Genome Sequencing Platform"/>
            <person name="Russ C."/>
            <person name="Nusbaum C."/>
            <person name="Tyler B."/>
            <person name="van West P."/>
            <person name="Dieguez-Uribeondo J."/>
            <person name="de Bruijn I."/>
            <person name="Tripathy S."/>
            <person name="Jiang R."/>
            <person name="Young S.K."/>
            <person name="Zeng Q."/>
            <person name="Gargeya S."/>
            <person name="Fitzgerald M."/>
            <person name="Haas B."/>
            <person name="Abouelleil A."/>
            <person name="Alvarado L."/>
            <person name="Arachchi H.M."/>
            <person name="Berlin A."/>
            <person name="Chapman S.B."/>
            <person name="Goldberg J."/>
            <person name="Griggs A."/>
            <person name="Gujja S."/>
            <person name="Hansen M."/>
            <person name="Howarth C."/>
            <person name="Imamovic A."/>
            <person name="Larimer J."/>
            <person name="McCowen C."/>
            <person name="Montmayeur A."/>
            <person name="Murphy C."/>
            <person name="Neiman D."/>
            <person name="Pearson M."/>
            <person name="Priest M."/>
            <person name="Roberts A."/>
            <person name="Saif S."/>
            <person name="Shea T."/>
            <person name="Sisk P."/>
            <person name="Sykes S."/>
            <person name="Wortman J."/>
            <person name="Nusbaum C."/>
            <person name="Birren B."/>
        </authorList>
    </citation>
    <scope>NUCLEOTIDE SEQUENCE [LARGE SCALE GENOMIC DNA]</scope>
    <source>
        <strain evidence="2 3">VS20</strain>
    </source>
</reference>
<evidence type="ECO:0000313" key="2">
    <source>
        <dbReference type="EMBL" id="EQC31471.1"/>
    </source>
</evidence>
<proteinExistence type="predicted"/>
<dbReference type="EMBL" id="JH767169">
    <property type="protein sequence ID" value="EQC31471.1"/>
    <property type="molecule type" value="Genomic_DNA"/>
</dbReference>
<dbReference type="VEuPathDB" id="FungiDB:SDRG_11068"/>
<sequence>MKTIAILASLTIAAAATISDCTSSNLAGLTALGTNATSPFPLCAKAININAAKLANPSWQPDDLSVLDAFYKAPALKTYSQHLVTLSCDDYVAAAKVGYAA</sequence>